<reference evidence="1 2" key="1">
    <citation type="journal article" date="2024" name="IMA Fungus">
        <title>IMA Genome - F19 : A genome assembly and annotation guide to empower mycologists, including annotated draft genome sequences of Ceratocystis pirilliformis, Diaporthe australafricana, Fusarium ophioides, Paecilomyces lecythidis, and Sporothrix stenoceras.</title>
        <authorList>
            <person name="Aylward J."/>
            <person name="Wilson A.M."/>
            <person name="Visagie C.M."/>
            <person name="Spraker J."/>
            <person name="Barnes I."/>
            <person name="Buitendag C."/>
            <person name="Ceriani C."/>
            <person name="Del Mar Angel L."/>
            <person name="du Plessis D."/>
            <person name="Fuchs T."/>
            <person name="Gasser K."/>
            <person name="Kramer D."/>
            <person name="Li W."/>
            <person name="Munsamy K."/>
            <person name="Piso A."/>
            <person name="Price J.L."/>
            <person name="Sonnekus B."/>
            <person name="Thomas C."/>
            <person name="van der Nest A."/>
            <person name="van Dijk A."/>
            <person name="van Heerden A."/>
            <person name="van Vuuren N."/>
            <person name="Yilmaz N."/>
            <person name="Duong T.A."/>
            <person name="van der Merwe N.A."/>
            <person name="Wingfield M.J."/>
            <person name="Wingfield B.D."/>
        </authorList>
    </citation>
    <scope>NUCLEOTIDE SEQUENCE [LARGE SCALE GENOMIC DNA]</scope>
    <source>
        <strain evidence="1 2">CMW 18167</strain>
    </source>
</reference>
<name>A0ABR3X5K2_9EURO</name>
<evidence type="ECO:0008006" key="3">
    <source>
        <dbReference type="Google" id="ProtNLM"/>
    </source>
</evidence>
<evidence type="ECO:0000313" key="1">
    <source>
        <dbReference type="EMBL" id="KAL1871188.1"/>
    </source>
</evidence>
<sequence>MPPSEPNIPHLFIDSSTEENVLTWEAAINENPAVYQNCFVRRITHVKDLNNRVLHEYLQVIVEDKSSKFCTRLIAERLQQRDQVTIGRWKPFDHYQEKWSPEDCYYHPLELAATSEISSSGSSSSKSLEVLPLPLLTRSLPKDDLSVQRFANILGKAHWEHPDYNFIVYNCYWFSECVYEGVRAFQPTLKDHVWKYSWLKRKLWFISGAMKRAAERFLELQKHVPIGAPGNEPKVPSDEYYIKSLDEVIRLAQEVRL</sequence>
<keyword evidence="2" id="KW-1185">Reference proteome</keyword>
<organism evidence="1 2">
    <name type="scientific">Paecilomyces lecythidis</name>
    <dbReference type="NCBI Taxonomy" id="3004212"/>
    <lineage>
        <taxon>Eukaryota</taxon>
        <taxon>Fungi</taxon>
        <taxon>Dikarya</taxon>
        <taxon>Ascomycota</taxon>
        <taxon>Pezizomycotina</taxon>
        <taxon>Eurotiomycetes</taxon>
        <taxon>Eurotiomycetidae</taxon>
        <taxon>Eurotiales</taxon>
        <taxon>Thermoascaceae</taxon>
        <taxon>Paecilomyces</taxon>
    </lineage>
</organism>
<evidence type="ECO:0000313" key="2">
    <source>
        <dbReference type="Proteomes" id="UP001583193"/>
    </source>
</evidence>
<dbReference type="EMBL" id="JAVDPF010000028">
    <property type="protein sequence ID" value="KAL1871188.1"/>
    <property type="molecule type" value="Genomic_DNA"/>
</dbReference>
<accession>A0ABR3X5K2</accession>
<dbReference type="Proteomes" id="UP001583193">
    <property type="component" value="Unassembled WGS sequence"/>
</dbReference>
<protein>
    <recommendedName>
        <fullName evidence="3">PPPDE domain-containing protein</fullName>
    </recommendedName>
</protein>
<gene>
    <name evidence="1" type="ORF">Plec18167_007122</name>
</gene>
<comment type="caution">
    <text evidence="1">The sequence shown here is derived from an EMBL/GenBank/DDBJ whole genome shotgun (WGS) entry which is preliminary data.</text>
</comment>
<proteinExistence type="predicted"/>